<dbReference type="InterPro" id="IPR029032">
    <property type="entry name" value="AhpD-like"/>
</dbReference>
<name>A0AAV9NZ12_9PEZI</name>
<dbReference type="Gene3D" id="1.20.1290.10">
    <property type="entry name" value="AhpD-like"/>
    <property type="match status" value="1"/>
</dbReference>
<accession>A0AAV9NZ12</accession>
<dbReference type="Proteomes" id="UP001337655">
    <property type="component" value="Unassembled WGS sequence"/>
</dbReference>
<evidence type="ECO:0000313" key="2">
    <source>
        <dbReference type="Proteomes" id="UP001337655"/>
    </source>
</evidence>
<sequence>MADRLPPVKREDLTSTEQPSFDSLASLAGNLFGSPESSPFIYKRPDGAFVGPFPLFLAAPEAGEHTMAHFGKLATIPGLPADAKEVAILTVGAHYQAAYELYAHTNVAIKKVGMERGLVEAVARGEKPEGMNEGCEVAFETARYLVAKPGPLPGEMWERGGLMDSRRGSEEREFFHVIKILLQ</sequence>
<dbReference type="GeneID" id="89931926"/>
<protein>
    <recommendedName>
        <fullName evidence="3">Carboxymuconolactone decarboxylase-like domain-containing protein</fullName>
    </recommendedName>
</protein>
<evidence type="ECO:0008006" key="3">
    <source>
        <dbReference type="Google" id="ProtNLM"/>
    </source>
</evidence>
<proteinExistence type="predicted"/>
<dbReference type="PANTHER" id="PTHR34846">
    <property type="entry name" value="4-CARBOXYMUCONOLACTONE DECARBOXYLASE FAMILY PROTEIN (AFU_ORTHOLOGUE AFUA_6G11590)"/>
    <property type="match status" value="1"/>
</dbReference>
<dbReference type="PANTHER" id="PTHR34846:SF11">
    <property type="entry name" value="4-CARBOXYMUCONOLACTONE DECARBOXYLASE FAMILY PROTEIN (AFU_ORTHOLOGUE AFUA_6G11590)"/>
    <property type="match status" value="1"/>
</dbReference>
<organism evidence="1 2">
    <name type="scientific">Saxophila tyrrhenica</name>
    <dbReference type="NCBI Taxonomy" id="1690608"/>
    <lineage>
        <taxon>Eukaryota</taxon>
        <taxon>Fungi</taxon>
        <taxon>Dikarya</taxon>
        <taxon>Ascomycota</taxon>
        <taxon>Pezizomycotina</taxon>
        <taxon>Dothideomycetes</taxon>
        <taxon>Dothideomycetidae</taxon>
        <taxon>Mycosphaerellales</taxon>
        <taxon>Extremaceae</taxon>
        <taxon>Saxophila</taxon>
    </lineage>
</organism>
<comment type="caution">
    <text evidence="1">The sequence shown here is derived from an EMBL/GenBank/DDBJ whole genome shotgun (WGS) entry which is preliminary data.</text>
</comment>
<dbReference type="AlphaFoldDB" id="A0AAV9NZ12"/>
<dbReference type="SUPFAM" id="SSF69118">
    <property type="entry name" value="AhpD-like"/>
    <property type="match status" value="1"/>
</dbReference>
<keyword evidence="2" id="KW-1185">Reference proteome</keyword>
<dbReference type="EMBL" id="JAVRRT010000024">
    <property type="protein sequence ID" value="KAK5163651.1"/>
    <property type="molecule type" value="Genomic_DNA"/>
</dbReference>
<dbReference type="RefSeq" id="XP_064654093.1">
    <property type="nucleotide sequence ID" value="XM_064807818.1"/>
</dbReference>
<evidence type="ECO:0000313" key="1">
    <source>
        <dbReference type="EMBL" id="KAK5163651.1"/>
    </source>
</evidence>
<gene>
    <name evidence="1" type="ORF">LTR77_010600</name>
</gene>
<reference evidence="1 2" key="1">
    <citation type="submission" date="2023-08" db="EMBL/GenBank/DDBJ databases">
        <title>Black Yeasts Isolated from many extreme environments.</title>
        <authorList>
            <person name="Coleine C."/>
            <person name="Stajich J.E."/>
            <person name="Selbmann L."/>
        </authorList>
    </citation>
    <scope>NUCLEOTIDE SEQUENCE [LARGE SCALE GENOMIC DNA]</scope>
    <source>
        <strain evidence="1 2">CCFEE 5935</strain>
    </source>
</reference>